<feature type="transmembrane region" description="Helical" evidence="7">
    <location>
        <begin position="212"/>
        <end position="233"/>
    </location>
</feature>
<evidence type="ECO:0000256" key="1">
    <source>
        <dbReference type="ARBA" id="ARBA00004429"/>
    </source>
</evidence>
<dbReference type="AlphaFoldDB" id="A0A9X4M4W9"/>
<feature type="transmembrane region" description="Helical" evidence="7">
    <location>
        <begin position="456"/>
        <end position="476"/>
    </location>
</feature>
<organism evidence="9 10">
    <name type="scientific">Speluncibacter jeojiensis</name>
    <dbReference type="NCBI Taxonomy" id="2710754"/>
    <lineage>
        <taxon>Bacteria</taxon>
        <taxon>Bacillati</taxon>
        <taxon>Actinomycetota</taxon>
        <taxon>Actinomycetes</taxon>
        <taxon>Mycobacteriales</taxon>
        <taxon>Speluncibacteraceae</taxon>
        <taxon>Speluncibacter</taxon>
    </lineage>
</organism>
<evidence type="ECO:0000256" key="3">
    <source>
        <dbReference type="ARBA" id="ARBA00022692"/>
    </source>
</evidence>
<feature type="region of interest" description="Disordered" evidence="6">
    <location>
        <begin position="1"/>
        <end position="21"/>
    </location>
</feature>
<accession>A0A9X4M4W9</accession>
<dbReference type="InterPro" id="IPR011701">
    <property type="entry name" value="MFS"/>
</dbReference>
<dbReference type="RefSeq" id="WP_332519621.1">
    <property type="nucleotide sequence ID" value="NZ_JANRHA010000004.1"/>
</dbReference>
<evidence type="ECO:0000256" key="6">
    <source>
        <dbReference type="SAM" id="MobiDB-lite"/>
    </source>
</evidence>
<feature type="transmembrane region" description="Helical" evidence="7">
    <location>
        <begin position="282"/>
        <end position="305"/>
    </location>
</feature>
<feature type="transmembrane region" description="Helical" evidence="7">
    <location>
        <begin position="94"/>
        <end position="117"/>
    </location>
</feature>
<feature type="transmembrane region" description="Helical" evidence="7">
    <location>
        <begin position="64"/>
        <end position="82"/>
    </location>
</feature>
<keyword evidence="4 7" id="KW-1133">Transmembrane helix</keyword>
<name>A0A9X4M4W9_9ACTN</name>
<dbReference type="PROSITE" id="PS50850">
    <property type="entry name" value="MFS"/>
    <property type="match status" value="1"/>
</dbReference>
<dbReference type="SUPFAM" id="SSF103473">
    <property type="entry name" value="MFS general substrate transporter"/>
    <property type="match status" value="1"/>
</dbReference>
<keyword evidence="10" id="KW-1185">Reference proteome</keyword>
<dbReference type="PANTHER" id="PTHR23501">
    <property type="entry name" value="MAJOR FACILITATOR SUPERFAMILY"/>
    <property type="match status" value="1"/>
</dbReference>
<keyword evidence="3 7" id="KW-0812">Transmembrane</keyword>
<comment type="caution">
    <text evidence="9">The sequence shown here is derived from an EMBL/GenBank/DDBJ whole genome shotgun (WGS) entry which is preliminary data.</text>
</comment>
<dbReference type="InterPro" id="IPR020846">
    <property type="entry name" value="MFS_dom"/>
</dbReference>
<feature type="domain" description="Major facilitator superfamily (MFS) profile" evidence="8">
    <location>
        <begin position="28"/>
        <end position="481"/>
    </location>
</feature>
<comment type="subcellular location">
    <subcellularLocation>
        <location evidence="1">Cell inner membrane</location>
        <topology evidence="1">Multi-pass membrane protein</topology>
    </subcellularLocation>
</comment>
<evidence type="ECO:0000259" key="8">
    <source>
        <dbReference type="PROSITE" id="PS50850"/>
    </source>
</evidence>
<proteinExistence type="predicted"/>
<evidence type="ECO:0000256" key="7">
    <source>
        <dbReference type="SAM" id="Phobius"/>
    </source>
</evidence>
<feature type="transmembrane region" description="Helical" evidence="7">
    <location>
        <begin position="423"/>
        <end position="444"/>
    </location>
</feature>
<keyword evidence="2" id="KW-0813">Transport</keyword>
<evidence type="ECO:0000256" key="4">
    <source>
        <dbReference type="ARBA" id="ARBA00022989"/>
    </source>
</evidence>
<evidence type="ECO:0000313" key="9">
    <source>
        <dbReference type="EMBL" id="MDG3014506.1"/>
    </source>
</evidence>
<feature type="transmembrane region" description="Helical" evidence="7">
    <location>
        <begin position="353"/>
        <end position="372"/>
    </location>
</feature>
<feature type="transmembrane region" description="Helical" evidence="7">
    <location>
        <begin position="182"/>
        <end position="200"/>
    </location>
</feature>
<feature type="transmembrane region" description="Helical" evidence="7">
    <location>
        <begin position="378"/>
        <end position="402"/>
    </location>
</feature>
<gene>
    <name evidence="9" type="ORF">NVS88_08035</name>
</gene>
<dbReference type="PANTHER" id="PTHR23501:SF191">
    <property type="entry name" value="VACUOLAR BASIC AMINO ACID TRANSPORTER 4"/>
    <property type="match status" value="1"/>
</dbReference>
<feature type="transmembrane region" description="Helical" evidence="7">
    <location>
        <begin position="27"/>
        <end position="52"/>
    </location>
</feature>
<dbReference type="GO" id="GO:0005886">
    <property type="term" value="C:plasma membrane"/>
    <property type="evidence" value="ECO:0007669"/>
    <property type="project" value="UniProtKB-SubCell"/>
</dbReference>
<feature type="transmembrane region" description="Helical" evidence="7">
    <location>
        <begin position="325"/>
        <end position="346"/>
    </location>
</feature>
<dbReference type="InterPro" id="IPR036259">
    <property type="entry name" value="MFS_trans_sf"/>
</dbReference>
<evidence type="ECO:0000313" key="10">
    <source>
        <dbReference type="Proteomes" id="UP001152755"/>
    </source>
</evidence>
<dbReference type="Gene3D" id="1.20.1250.20">
    <property type="entry name" value="MFS general substrate transporter like domains"/>
    <property type="match status" value="2"/>
</dbReference>
<protein>
    <submittedName>
        <fullName evidence="9">MFS transporter</fullName>
    </submittedName>
</protein>
<dbReference type="Proteomes" id="UP001152755">
    <property type="component" value="Unassembled WGS sequence"/>
</dbReference>
<dbReference type="GO" id="GO:0022857">
    <property type="term" value="F:transmembrane transporter activity"/>
    <property type="evidence" value="ECO:0007669"/>
    <property type="project" value="InterPro"/>
</dbReference>
<sequence length="507" mass="52305">MNSFGSTPDIETRGPAEDSGAGWSPKVILSLFSMALVLELLSISYLLISVALPQISANFHTTQSAWLLTSFLLLGAVTSPLIGRLADTHGKRKLLLWCIGLAAVGSLLSALASSFAILVVGRALTGMLSPTVFLVYTLIRDVFPPRTVAMSVSVSISGMGLVAIPAPFLAGWLIDNFGFRSLFWFTLICLVVLAPVIMLTTDESPVRLSSRLDWVGAVLLGLGLAGVLMAVSFGPDWGWTDASTVAYLVGGLVLMGAWLVSARRVKQPLIDTRLLMNRPVALTALASGLVYGAIAVFTIVLPFMAMSPSELGLGYGFGVDAEGFAYLQAPLAAATVLGGVVVGRLVKRVDPRVLMVVGLGLMAVGAAVTALSHGNEGMVIVFGAIVGLGTGIGYASTPNLLLTVVPQSLQATTGALASVSQNVLPAVMPVIAFAVLNSHIATVLQGQAFYSDTGISIGYLIAAGTAVVGVVAALALPRKTEASAELQELAAESGGSDTSTPAAALLL</sequence>
<feature type="transmembrane region" description="Helical" evidence="7">
    <location>
        <begin position="123"/>
        <end position="139"/>
    </location>
</feature>
<feature type="transmembrane region" description="Helical" evidence="7">
    <location>
        <begin position="148"/>
        <end position="170"/>
    </location>
</feature>
<feature type="transmembrane region" description="Helical" evidence="7">
    <location>
        <begin position="245"/>
        <end position="262"/>
    </location>
</feature>
<dbReference type="EMBL" id="JANRHA010000004">
    <property type="protein sequence ID" value="MDG3014506.1"/>
    <property type="molecule type" value="Genomic_DNA"/>
</dbReference>
<evidence type="ECO:0000256" key="2">
    <source>
        <dbReference type="ARBA" id="ARBA00022448"/>
    </source>
</evidence>
<dbReference type="Pfam" id="PF07690">
    <property type="entry name" value="MFS_1"/>
    <property type="match status" value="1"/>
</dbReference>
<reference evidence="9" key="1">
    <citation type="submission" date="2022-08" db="EMBL/GenBank/DDBJ databases">
        <title>Genome analysis of Corynebacteriales strain.</title>
        <authorList>
            <person name="Lee S.D."/>
        </authorList>
    </citation>
    <scope>NUCLEOTIDE SEQUENCE</scope>
    <source>
        <strain evidence="9">D3-21</strain>
    </source>
</reference>
<evidence type="ECO:0000256" key="5">
    <source>
        <dbReference type="ARBA" id="ARBA00023136"/>
    </source>
</evidence>
<keyword evidence="5 7" id="KW-0472">Membrane</keyword>